<evidence type="ECO:0000313" key="2">
    <source>
        <dbReference type="EMBL" id="URD94002.1"/>
    </source>
</evidence>
<feature type="region of interest" description="Disordered" evidence="1">
    <location>
        <begin position="1"/>
        <end position="82"/>
    </location>
</feature>
<organism evidence="2 3">
    <name type="scientific">Musa troglodytarum</name>
    <name type="common">fe'i banana</name>
    <dbReference type="NCBI Taxonomy" id="320322"/>
    <lineage>
        <taxon>Eukaryota</taxon>
        <taxon>Viridiplantae</taxon>
        <taxon>Streptophyta</taxon>
        <taxon>Embryophyta</taxon>
        <taxon>Tracheophyta</taxon>
        <taxon>Spermatophyta</taxon>
        <taxon>Magnoliopsida</taxon>
        <taxon>Liliopsida</taxon>
        <taxon>Zingiberales</taxon>
        <taxon>Musaceae</taxon>
        <taxon>Musa</taxon>
    </lineage>
</organism>
<dbReference type="PANTHER" id="PTHR35162">
    <property type="entry name" value="OS08G0516600 PROTEIN"/>
    <property type="match status" value="1"/>
</dbReference>
<gene>
    <name evidence="2" type="ORF">MUK42_00171</name>
</gene>
<dbReference type="PANTHER" id="PTHR35162:SF2">
    <property type="entry name" value="OS08G0516600 PROTEIN"/>
    <property type="match status" value="1"/>
</dbReference>
<dbReference type="Proteomes" id="UP001055439">
    <property type="component" value="Chromosome 3"/>
</dbReference>
<dbReference type="InterPro" id="IPR053115">
    <property type="entry name" value="CDK_inhibitor"/>
</dbReference>
<proteinExistence type="predicted"/>
<dbReference type="EMBL" id="CP097505">
    <property type="protein sequence ID" value="URD94002.1"/>
    <property type="molecule type" value="Genomic_DNA"/>
</dbReference>
<feature type="compositionally biased region" description="Basic and acidic residues" evidence="1">
    <location>
        <begin position="24"/>
        <end position="36"/>
    </location>
</feature>
<name>A0A9E7FH20_9LILI</name>
<reference evidence="2" key="1">
    <citation type="submission" date="2022-05" db="EMBL/GenBank/DDBJ databases">
        <title>The Musa troglodytarum L. genome provides insights into the mechanism of non-climacteric behaviour and enrichment of carotenoids.</title>
        <authorList>
            <person name="Wang J."/>
        </authorList>
    </citation>
    <scope>NUCLEOTIDE SEQUENCE</scope>
    <source>
        <tissue evidence="2">Leaf</tissue>
    </source>
</reference>
<dbReference type="AlphaFoldDB" id="A0A9E7FH20"/>
<accession>A0A9E7FH20</accession>
<keyword evidence="3" id="KW-1185">Reference proteome</keyword>
<sequence>MGSEAVVVAGELPLLPPIKTAPPPRDKPLEGGRPDAAETEEEECVTPTAEETVLKPVLVCPPAPRKPKPAKRGPPAPSREFHAVPRDLTSVFLPLPPKKRIRVL</sequence>
<evidence type="ECO:0000313" key="3">
    <source>
        <dbReference type="Proteomes" id="UP001055439"/>
    </source>
</evidence>
<protein>
    <submittedName>
        <fullName evidence="2">Uncharacterized protein</fullName>
    </submittedName>
</protein>
<evidence type="ECO:0000256" key="1">
    <source>
        <dbReference type="SAM" id="MobiDB-lite"/>
    </source>
</evidence>
<feature type="compositionally biased region" description="Pro residues" evidence="1">
    <location>
        <begin position="14"/>
        <end position="23"/>
    </location>
</feature>